<feature type="transmembrane region" description="Helical" evidence="1">
    <location>
        <begin position="67"/>
        <end position="88"/>
    </location>
</feature>
<keyword evidence="1" id="KW-0472">Membrane</keyword>
<accession>A0A2V3WJS7</accession>
<evidence type="ECO:0000313" key="3">
    <source>
        <dbReference type="Proteomes" id="UP000247922"/>
    </source>
</evidence>
<reference evidence="2 3" key="1">
    <citation type="submission" date="2018-05" db="EMBL/GenBank/DDBJ databases">
        <title>Genomic Encyclopedia of Type Strains, Phase IV (KMG-IV): sequencing the most valuable type-strain genomes for metagenomic binning, comparative biology and taxonomic classification.</title>
        <authorList>
            <person name="Goeker M."/>
        </authorList>
    </citation>
    <scope>NUCLEOTIDE SEQUENCE [LARGE SCALE GENOMIC DNA]</scope>
    <source>
        <strain evidence="2 3">DSM 22440</strain>
    </source>
</reference>
<dbReference type="EMBL" id="QJJR01000011">
    <property type="protein sequence ID" value="PXW88989.1"/>
    <property type="molecule type" value="Genomic_DNA"/>
</dbReference>
<organism evidence="2 3">
    <name type="scientific">Streptohalobacillus salinus</name>
    <dbReference type="NCBI Taxonomy" id="621096"/>
    <lineage>
        <taxon>Bacteria</taxon>
        <taxon>Bacillati</taxon>
        <taxon>Bacillota</taxon>
        <taxon>Bacilli</taxon>
        <taxon>Bacillales</taxon>
        <taxon>Bacillaceae</taxon>
        <taxon>Streptohalobacillus</taxon>
    </lineage>
</organism>
<feature type="transmembrane region" description="Helical" evidence="1">
    <location>
        <begin position="20"/>
        <end position="41"/>
    </location>
</feature>
<comment type="caution">
    <text evidence="2">The sequence shown here is derived from an EMBL/GenBank/DDBJ whole genome shotgun (WGS) entry which is preliminary data.</text>
</comment>
<dbReference type="GO" id="GO:0005886">
    <property type="term" value="C:plasma membrane"/>
    <property type="evidence" value="ECO:0007669"/>
    <property type="project" value="UniProtKB-SubCell"/>
</dbReference>
<dbReference type="GO" id="GO:0140359">
    <property type="term" value="F:ABC-type transporter activity"/>
    <property type="evidence" value="ECO:0007669"/>
    <property type="project" value="InterPro"/>
</dbReference>
<feature type="transmembrane region" description="Helical" evidence="1">
    <location>
        <begin position="181"/>
        <end position="201"/>
    </location>
</feature>
<dbReference type="RefSeq" id="WP_110251817.1">
    <property type="nucleotide sequence ID" value="NZ_QJJR01000011.1"/>
</dbReference>
<dbReference type="Pfam" id="PF12679">
    <property type="entry name" value="ABC2_membrane_2"/>
    <property type="match status" value="1"/>
</dbReference>
<evidence type="ECO:0000313" key="2">
    <source>
        <dbReference type="EMBL" id="PXW88989.1"/>
    </source>
</evidence>
<gene>
    <name evidence="2" type="ORF">DES38_11135</name>
</gene>
<name>A0A2V3WJS7_9BACI</name>
<feature type="transmembrane region" description="Helical" evidence="1">
    <location>
        <begin position="229"/>
        <end position="251"/>
    </location>
</feature>
<keyword evidence="1" id="KW-0812">Transmembrane</keyword>
<protein>
    <submittedName>
        <fullName evidence="2">ABC-2 type transport system permease protein</fullName>
    </submittedName>
</protein>
<feature type="transmembrane region" description="Helical" evidence="1">
    <location>
        <begin position="118"/>
        <end position="139"/>
    </location>
</feature>
<proteinExistence type="predicted"/>
<dbReference type="AlphaFoldDB" id="A0A2V3WJS7"/>
<dbReference type="Proteomes" id="UP000247922">
    <property type="component" value="Unassembled WGS sequence"/>
</dbReference>
<evidence type="ECO:0000256" key="1">
    <source>
        <dbReference type="SAM" id="Phobius"/>
    </source>
</evidence>
<keyword evidence="1" id="KW-1133">Transmembrane helix</keyword>
<sequence>MQFKTVLKKELLMHMRNYSLIWIPIVFIVLSIMDPITTYYLPIILEQVGGMPEGAVFTIPEIPPVDAFMLSLSELSMFGVLIVILLTLSTISGERKTGVLELILVKPVKTGNYLGAKWLAKIIIFTSALGLGLLLSWYYVTILFGEISFLYTLLAICFYAFWFVFVISVTMVFASLVRTQILGFGLTVLTLTSLSIINGLFHHKMPWFYNNLSSLIGQMLTQEQISSDLIINLVLLFGTSLLLLAVSVYLFDKKEKL</sequence>
<feature type="transmembrane region" description="Helical" evidence="1">
    <location>
        <begin position="151"/>
        <end position="174"/>
    </location>
</feature>
<keyword evidence="3" id="KW-1185">Reference proteome</keyword>